<dbReference type="RefSeq" id="WP_141814817.1">
    <property type="nucleotide sequence ID" value="NZ_VFPL01000001.1"/>
</dbReference>
<reference evidence="1 2" key="1">
    <citation type="submission" date="2019-09" db="EMBL/GenBank/DDBJ databases">
        <title>Pararcticibacter amylolyticus gen. nov., sp. nov., isolated from a rottenly hemp rope, and reclassification of Pedobacter tournemirensis as Pararcticibacter tournemirensis comb. nov.</title>
        <authorList>
            <person name="Cai Y."/>
        </authorList>
    </citation>
    <scope>NUCLEOTIDE SEQUENCE [LARGE SCALE GENOMIC DNA]</scope>
    <source>
        <strain evidence="1 2">TF5-37.2-LB10</strain>
    </source>
</reference>
<accession>A0A5M9HFJ0</accession>
<organism evidence="1 2">
    <name type="scientific">Arcticibacter tournemirensis</name>
    <dbReference type="NCBI Taxonomy" id="699437"/>
    <lineage>
        <taxon>Bacteria</taxon>
        <taxon>Pseudomonadati</taxon>
        <taxon>Bacteroidota</taxon>
        <taxon>Sphingobacteriia</taxon>
        <taxon>Sphingobacteriales</taxon>
        <taxon>Sphingobacteriaceae</taxon>
        <taxon>Arcticibacter</taxon>
    </lineage>
</organism>
<proteinExistence type="predicted"/>
<dbReference type="Gene3D" id="2.60.40.1120">
    <property type="entry name" value="Carboxypeptidase-like, regulatory domain"/>
    <property type="match status" value="1"/>
</dbReference>
<dbReference type="SUPFAM" id="SSF49478">
    <property type="entry name" value="Cna protein B-type domain"/>
    <property type="match status" value="1"/>
</dbReference>
<keyword evidence="1" id="KW-0378">Hydrolase</keyword>
<keyword evidence="1" id="KW-0645">Protease</keyword>
<protein>
    <submittedName>
        <fullName evidence="1">Carboxypeptidase regulatory-like domain-containing protein</fullName>
    </submittedName>
</protein>
<dbReference type="Proteomes" id="UP000322918">
    <property type="component" value="Unassembled WGS sequence"/>
</dbReference>
<keyword evidence="2" id="KW-1185">Reference proteome</keyword>
<dbReference type="GO" id="GO:0004180">
    <property type="term" value="F:carboxypeptidase activity"/>
    <property type="evidence" value="ECO:0007669"/>
    <property type="project" value="UniProtKB-KW"/>
</dbReference>
<keyword evidence="1" id="KW-0121">Carboxypeptidase</keyword>
<dbReference type="AlphaFoldDB" id="A0A5M9HFJ0"/>
<name>A0A5M9HFJ0_9SPHI</name>
<evidence type="ECO:0000313" key="2">
    <source>
        <dbReference type="Proteomes" id="UP000322918"/>
    </source>
</evidence>
<comment type="caution">
    <text evidence="1">The sequence shown here is derived from an EMBL/GenBank/DDBJ whole genome shotgun (WGS) entry which is preliminary data.</text>
</comment>
<sequence>MEEEQSDVWFNNCAGYTLNYTNKVSEERDSITIYGIVKFCSSNKAIQGAEISFYGNSDSVMFRTKTDAKGYYEIKIKIGHYRRIQADCWGGGLTIPDVDLGDVGDAGGAMNIDIKLLRRYLLINSFPLTRKDIRQIKKNRKEK</sequence>
<dbReference type="OrthoDB" id="9999600at2"/>
<dbReference type="EMBL" id="VWNE01000005">
    <property type="protein sequence ID" value="KAA8485269.1"/>
    <property type="molecule type" value="Genomic_DNA"/>
</dbReference>
<evidence type="ECO:0000313" key="1">
    <source>
        <dbReference type="EMBL" id="KAA8485269.1"/>
    </source>
</evidence>
<gene>
    <name evidence="1" type="ORF">F1649_03890</name>
</gene>